<dbReference type="PANTHER" id="PTHR45902">
    <property type="entry name" value="LATROPHILIN RECEPTOR-LIKE PROTEIN A"/>
    <property type="match status" value="1"/>
</dbReference>
<dbReference type="InterPro" id="IPR053231">
    <property type="entry name" value="GPCR_LN-TM7"/>
</dbReference>
<dbReference type="RefSeq" id="XP_013064403.2">
    <property type="nucleotide sequence ID" value="XM_013208949.2"/>
</dbReference>
<dbReference type="GeneID" id="106053405"/>
<gene>
    <name evidence="2" type="primary">LOC106053405</name>
</gene>
<evidence type="ECO:0000313" key="2">
    <source>
        <dbReference type="RefSeq" id="XP_013064403.2"/>
    </source>
</evidence>
<name>A0A9U8DWE9_BIOGL</name>
<evidence type="ECO:0000313" key="1">
    <source>
        <dbReference type="Proteomes" id="UP001165740"/>
    </source>
</evidence>
<organism evidence="1 2">
    <name type="scientific">Biomphalaria glabrata</name>
    <name type="common">Bloodfluke planorb</name>
    <name type="synonym">Freshwater snail</name>
    <dbReference type="NCBI Taxonomy" id="6526"/>
    <lineage>
        <taxon>Eukaryota</taxon>
        <taxon>Metazoa</taxon>
        <taxon>Spiralia</taxon>
        <taxon>Lophotrochozoa</taxon>
        <taxon>Mollusca</taxon>
        <taxon>Gastropoda</taxon>
        <taxon>Heterobranchia</taxon>
        <taxon>Euthyneura</taxon>
        <taxon>Panpulmonata</taxon>
        <taxon>Hygrophila</taxon>
        <taxon>Lymnaeoidea</taxon>
        <taxon>Planorbidae</taxon>
        <taxon>Biomphalaria</taxon>
    </lineage>
</organism>
<dbReference type="OrthoDB" id="6149331at2759"/>
<dbReference type="AlphaFoldDB" id="A0A9U8DWE9"/>
<sequence>MYTKTVLFQALVLCSMINFYITQTWDRRCDTKREKLKVLEMYVWNKSDHSWLDYQQRYCNMRCKGEELIVYSIHRPTSWNYECIQCHCKRPACEHYRICCPDISVPFDRKSVYAEEILTNKILAPLDQAAYRKRSATPTLGCEYHPRLDRRFLFIRSCQADYDVNQTVIDLCEMDRQPHEQTIETFIKVVDLERQIVYRNKFCALCNHVNNFKSVPTTMRTDTFKTYYNAMSRDKMLQQVLQNVVEVDGTFPQNFTLLGCSFLSVPIDHCRKKSETVIKDGDIIRACETTQLGNEHMVYSMPADKFYKSIFCAICNEAMERVLVASKIRRGLQVFEVSLRSSQSQGSFQWSDRNRRATSLACLHRVIDGCTPCGIPG</sequence>
<protein>
    <submittedName>
        <fullName evidence="2">Uncharacterized protein LOC106053405</fullName>
    </submittedName>
</protein>
<dbReference type="PANTHER" id="PTHR45902:SF4">
    <property type="entry name" value="G-PROTEIN COUPLED RECEPTORS FAMILY 2 PROFILE 2 DOMAIN-CONTAINING PROTEIN"/>
    <property type="match status" value="1"/>
</dbReference>
<dbReference type="Proteomes" id="UP001165740">
    <property type="component" value="Chromosome 2"/>
</dbReference>
<accession>A0A9U8DWE9</accession>
<dbReference type="KEGG" id="bgt:106053405"/>
<reference evidence="2" key="1">
    <citation type="submission" date="2025-08" db="UniProtKB">
        <authorList>
            <consortium name="RefSeq"/>
        </authorList>
    </citation>
    <scope>IDENTIFICATION</scope>
</reference>
<keyword evidence="1" id="KW-1185">Reference proteome</keyword>
<proteinExistence type="predicted"/>